<keyword evidence="14" id="KW-1185">Reference proteome</keyword>
<feature type="coiled-coil region" evidence="1">
    <location>
        <begin position="277"/>
        <end position="311"/>
    </location>
</feature>
<evidence type="ECO:0000313" key="6">
    <source>
        <dbReference type="EMBL" id="KAE9076018.1"/>
    </source>
</evidence>
<dbReference type="Proteomes" id="UP000433483">
    <property type="component" value="Unassembled WGS sequence"/>
</dbReference>
<gene>
    <name evidence="11" type="ORF">PF001_g25066</name>
    <name evidence="9" type="ORF">PF002_g26486</name>
    <name evidence="8" type="ORF">PF004_g24584</name>
    <name evidence="10" type="ORF">PF005_g19423</name>
    <name evidence="7" type="ORF">PF006_g24738</name>
    <name evidence="5" type="ORF">PF007_g25040</name>
    <name evidence="12" type="ORF">PF008_g28164</name>
    <name evidence="3" type="ORF">PF009_g26405</name>
    <name evidence="6" type="ORF">PF010_g24072</name>
    <name evidence="4" type="ORF">PF011_g23825</name>
</gene>
<dbReference type="Proteomes" id="UP000440367">
    <property type="component" value="Unassembled WGS sequence"/>
</dbReference>
<keyword evidence="1" id="KW-0175">Coiled coil</keyword>
<evidence type="ECO:0000256" key="2">
    <source>
        <dbReference type="SAM" id="MobiDB-lite"/>
    </source>
</evidence>
<evidence type="ECO:0000313" key="16">
    <source>
        <dbReference type="Proteomes" id="UP000440367"/>
    </source>
</evidence>
<evidence type="ECO:0000313" key="9">
    <source>
        <dbReference type="EMBL" id="KAE9184258.1"/>
    </source>
</evidence>
<evidence type="ECO:0000313" key="5">
    <source>
        <dbReference type="EMBL" id="KAE9075369.1"/>
    </source>
</evidence>
<reference evidence="13 14" key="1">
    <citation type="submission" date="2018-08" db="EMBL/GenBank/DDBJ databases">
        <title>Genomic investigation of the strawberry pathogen Phytophthora fragariae indicates pathogenicity is determined by transcriptional variation in three key races.</title>
        <authorList>
            <person name="Adams T.M."/>
            <person name="Armitage A.D."/>
            <person name="Sobczyk M.K."/>
            <person name="Bates H.J."/>
            <person name="Dunwell J.M."/>
            <person name="Nellist C.F."/>
            <person name="Harrison R.J."/>
        </authorList>
    </citation>
    <scope>NUCLEOTIDE SEQUENCE [LARGE SCALE GENOMIC DNA]</scope>
    <source>
        <strain evidence="11 15">A4</strain>
        <strain evidence="9 16">BC-1</strain>
        <strain evidence="8 20">BC-23</strain>
        <strain evidence="10 14">NOV-27</strain>
        <strain evidence="7 17">NOV-5</strain>
        <strain evidence="5 18">NOV-71</strain>
        <strain evidence="12 21">NOV-77</strain>
        <strain evidence="3 13">NOV-9</strain>
        <strain evidence="6 22">ONT-3</strain>
        <strain evidence="4 19">SCRP245</strain>
    </source>
</reference>
<sequence>MPRGVPRDNEGSPVEGKTRQRFGRDEDQLLVLQVKADAPFKARHGAIGDTWDAVAERLNQLADFHMRPIKGTTAKTRFDTLVARHRLWQQSTGVEGEGSEEGDGPYRQVMNELVKEIDERLRSNAHQDAADNGELQGEADGEAPEPRTSSRLGKRRASSDAVEPEPERREVYVLPRPQEQVQPHVAEAASKPTEVAVMQHAPAQTAGPVFVGPEPVVASSSVGQEPVAGDLVTAQQAMAELLKMQHAFAARPSEVRVIELEKMNEARLREEEEKTKQRGLELQIEIQRTKRRQLELEFEREERQKDREEQAKLIASLVQRLEPKKD</sequence>
<dbReference type="Proteomes" id="UP000429523">
    <property type="component" value="Unassembled WGS sequence"/>
</dbReference>
<evidence type="ECO:0000313" key="4">
    <source>
        <dbReference type="EMBL" id="KAE8977003.1"/>
    </source>
</evidence>
<organism evidence="5 18">
    <name type="scientific">Phytophthora fragariae</name>
    <dbReference type="NCBI Taxonomy" id="53985"/>
    <lineage>
        <taxon>Eukaryota</taxon>
        <taxon>Sar</taxon>
        <taxon>Stramenopiles</taxon>
        <taxon>Oomycota</taxon>
        <taxon>Peronosporomycetes</taxon>
        <taxon>Peronosporales</taxon>
        <taxon>Peronosporaceae</taxon>
        <taxon>Phytophthora</taxon>
    </lineage>
</organism>
<evidence type="ECO:0000313" key="14">
    <source>
        <dbReference type="Proteomes" id="UP000433483"/>
    </source>
</evidence>
<dbReference type="EMBL" id="QXFX01002540">
    <property type="protein sequence ID" value="KAE9076018.1"/>
    <property type="molecule type" value="Genomic_DNA"/>
</dbReference>
<feature type="region of interest" description="Disordered" evidence="2">
    <location>
        <begin position="1"/>
        <end position="23"/>
    </location>
</feature>
<protein>
    <submittedName>
        <fullName evidence="5">Uncharacterized protein</fullName>
    </submittedName>
</protein>
<dbReference type="Proteomes" id="UP000476176">
    <property type="component" value="Unassembled WGS sequence"/>
</dbReference>
<dbReference type="EMBL" id="QXFY01004024">
    <property type="protein sequence ID" value="KAE9280307.1"/>
    <property type="molecule type" value="Genomic_DNA"/>
</dbReference>
<comment type="caution">
    <text evidence="5">The sequence shown here is derived from an EMBL/GenBank/DDBJ whole genome shotgun (WGS) entry which is preliminary data.</text>
</comment>
<dbReference type="Proteomes" id="UP000441208">
    <property type="component" value="Unassembled WGS sequence"/>
</dbReference>
<dbReference type="EMBL" id="QXFZ01002614">
    <property type="protein sequence ID" value="KAE9075369.1"/>
    <property type="molecule type" value="Genomic_DNA"/>
</dbReference>
<dbReference type="PANTHER" id="PTHR37558">
    <property type="entry name" value="HTH CENPB-TYPE DOMAIN-CONTAINING PROTEIN"/>
    <property type="match status" value="1"/>
</dbReference>
<evidence type="ECO:0000313" key="12">
    <source>
        <dbReference type="EMBL" id="KAE9280307.1"/>
    </source>
</evidence>
<dbReference type="OrthoDB" id="163248at2759"/>
<evidence type="ECO:0000313" key="10">
    <source>
        <dbReference type="EMBL" id="KAE9190012.1"/>
    </source>
</evidence>
<evidence type="ECO:0000313" key="17">
    <source>
        <dbReference type="Proteomes" id="UP000440732"/>
    </source>
</evidence>
<dbReference type="PANTHER" id="PTHR37558:SF1">
    <property type="entry name" value="HTH CENPB-TYPE DOMAIN-CONTAINING PROTEIN"/>
    <property type="match status" value="1"/>
</dbReference>
<feature type="region of interest" description="Disordered" evidence="2">
    <location>
        <begin position="128"/>
        <end position="170"/>
    </location>
</feature>
<proteinExistence type="predicted"/>
<dbReference type="EMBL" id="QXGB01001486">
    <property type="protein sequence ID" value="KAE9190012.1"/>
    <property type="molecule type" value="Genomic_DNA"/>
</dbReference>
<evidence type="ECO:0000313" key="15">
    <source>
        <dbReference type="Proteomes" id="UP000437068"/>
    </source>
</evidence>
<evidence type="ECO:0000313" key="3">
    <source>
        <dbReference type="EMBL" id="KAE8923344.1"/>
    </source>
</evidence>
<accession>A0A6A3QG05</accession>
<evidence type="ECO:0000313" key="19">
    <source>
        <dbReference type="Proteomes" id="UP000460718"/>
    </source>
</evidence>
<evidence type="ECO:0000313" key="20">
    <source>
        <dbReference type="Proteomes" id="UP000476176"/>
    </source>
</evidence>
<dbReference type="AlphaFoldDB" id="A0A6A3QG05"/>
<dbReference type="EMBL" id="QXGE01002864">
    <property type="protein sequence ID" value="KAE9278651.1"/>
    <property type="molecule type" value="Genomic_DNA"/>
</dbReference>
<dbReference type="EMBL" id="QXGF01002804">
    <property type="protein sequence ID" value="KAE8923344.1"/>
    <property type="molecule type" value="Genomic_DNA"/>
</dbReference>
<evidence type="ECO:0000313" key="7">
    <source>
        <dbReference type="EMBL" id="KAE9092283.1"/>
    </source>
</evidence>
<evidence type="ECO:0000313" key="13">
    <source>
        <dbReference type="Proteomes" id="UP000429523"/>
    </source>
</evidence>
<dbReference type="Proteomes" id="UP000437068">
    <property type="component" value="Unassembled WGS sequence"/>
</dbReference>
<dbReference type="EMBL" id="QXFW01002605">
    <property type="protein sequence ID" value="KAE8977003.1"/>
    <property type="molecule type" value="Genomic_DNA"/>
</dbReference>
<dbReference type="EMBL" id="QXGC01002834">
    <property type="protein sequence ID" value="KAE9181299.1"/>
    <property type="molecule type" value="Genomic_DNA"/>
</dbReference>
<evidence type="ECO:0000313" key="8">
    <source>
        <dbReference type="EMBL" id="KAE9181299.1"/>
    </source>
</evidence>
<dbReference type="Proteomes" id="UP000460718">
    <property type="component" value="Unassembled WGS sequence"/>
</dbReference>
<evidence type="ECO:0000313" key="21">
    <source>
        <dbReference type="Proteomes" id="UP000486351"/>
    </source>
</evidence>
<dbReference type="EMBL" id="QXGD01002781">
    <property type="protein sequence ID" value="KAE9184258.1"/>
    <property type="molecule type" value="Genomic_DNA"/>
</dbReference>
<dbReference type="Proteomes" id="UP000440732">
    <property type="component" value="Unassembled WGS sequence"/>
</dbReference>
<name>A0A6A3QG05_9STRA</name>
<evidence type="ECO:0000256" key="1">
    <source>
        <dbReference type="SAM" id="Coils"/>
    </source>
</evidence>
<dbReference type="Proteomes" id="UP000488956">
    <property type="component" value="Unassembled WGS sequence"/>
</dbReference>
<evidence type="ECO:0000313" key="18">
    <source>
        <dbReference type="Proteomes" id="UP000441208"/>
    </source>
</evidence>
<dbReference type="Proteomes" id="UP000486351">
    <property type="component" value="Unassembled WGS sequence"/>
</dbReference>
<evidence type="ECO:0000313" key="11">
    <source>
        <dbReference type="EMBL" id="KAE9278651.1"/>
    </source>
</evidence>
<evidence type="ECO:0000313" key="22">
    <source>
        <dbReference type="Proteomes" id="UP000488956"/>
    </source>
</evidence>
<dbReference type="EMBL" id="QXGA01002776">
    <property type="protein sequence ID" value="KAE9092283.1"/>
    <property type="molecule type" value="Genomic_DNA"/>
</dbReference>